<reference evidence="4 5" key="1">
    <citation type="submission" date="2013-12" db="EMBL/GenBank/DDBJ databases">
        <authorList>
            <person name="Cubeta M."/>
            <person name="Pakala S."/>
            <person name="Fedorova N."/>
            <person name="Thomas E."/>
            <person name="Dean R."/>
            <person name="Jabaji S."/>
            <person name="Neate S."/>
            <person name="Toda T."/>
            <person name="Tavantzis S."/>
            <person name="Vilgalys R."/>
            <person name="Bharathan N."/>
            <person name="Pakala S."/>
            <person name="Losada L.S."/>
            <person name="Zafar N."/>
            <person name="Nierman W."/>
        </authorList>
    </citation>
    <scope>NUCLEOTIDE SEQUENCE [LARGE SCALE GENOMIC DNA]</scope>
    <source>
        <strain evidence="4 5">123E</strain>
    </source>
</reference>
<feature type="domain" description="DUF6535" evidence="3">
    <location>
        <begin position="500"/>
        <end position="661"/>
    </location>
</feature>
<comment type="caution">
    <text evidence="4">The sequence shown here is derived from an EMBL/GenBank/DDBJ whole genome shotgun (WGS) entry which is preliminary data.</text>
</comment>
<organism evidence="4 5">
    <name type="scientific">Rhizoctonia solani 123E</name>
    <dbReference type="NCBI Taxonomy" id="1423351"/>
    <lineage>
        <taxon>Eukaryota</taxon>
        <taxon>Fungi</taxon>
        <taxon>Dikarya</taxon>
        <taxon>Basidiomycota</taxon>
        <taxon>Agaricomycotina</taxon>
        <taxon>Agaricomycetes</taxon>
        <taxon>Cantharellales</taxon>
        <taxon>Ceratobasidiaceae</taxon>
        <taxon>Rhizoctonia</taxon>
    </lineage>
</organism>
<feature type="transmembrane region" description="Helical" evidence="2">
    <location>
        <begin position="581"/>
        <end position="600"/>
    </location>
</feature>
<evidence type="ECO:0000259" key="3">
    <source>
        <dbReference type="Pfam" id="PF20153"/>
    </source>
</evidence>
<feature type="transmembrane region" description="Helical" evidence="2">
    <location>
        <begin position="637"/>
        <end position="661"/>
    </location>
</feature>
<name>A0A074RWQ3_9AGAM</name>
<dbReference type="EMBL" id="AZST01000160">
    <property type="protein sequence ID" value="KEP51546.1"/>
    <property type="molecule type" value="Genomic_DNA"/>
</dbReference>
<keyword evidence="5" id="KW-1185">Reference proteome</keyword>
<evidence type="ECO:0000313" key="4">
    <source>
        <dbReference type="EMBL" id="KEP51546.1"/>
    </source>
</evidence>
<keyword evidence="2" id="KW-1133">Transmembrane helix</keyword>
<protein>
    <submittedName>
        <fullName evidence="4">Putative transmembrane protein</fullName>
    </submittedName>
</protein>
<evidence type="ECO:0000313" key="5">
    <source>
        <dbReference type="Proteomes" id="UP000027456"/>
    </source>
</evidence>
<gene>
    <name evidence="4" type="ORF">V565_059610</name>
</gene>
<feature type="transmembrane region" description="Helical" evidence="2">
    <location>
        <begin position="667"/>
        <end position="693"/>
    </location>
</feature>
<evidence type="ECO:0000256" key="1">
    <source>
        <dbReference type="SAM" id="MobiDB-lite"/>
    </source>
</evidence>
<feature type="region of interest" description="Disordered" evidence="1">
    <location>
        <begin position="1320"/>
        <end position="1350"/>
    </location>
</feature>
<proteinExistence type="predicted"/>
<feature type="transmembrane region" description="Helical" evidence="2">
    <location>
        <begin position="505"/>
        <end position="522"/>
    </location>
</feature>
<accession>A0A074RWQ3</accession>
<keyword evidence="2" id="KW-0472">Membrane</keyword>
<dbReference type="OrthoDB" id="3156124at2759"/>
<dbReference type="InterPro" id="IPR045338">
    <property type="entry name" value="DUF6535"/>
</dbReference>
<dbReference type="Proteomes" id="UP000027456">
    <property type="component" value="Unassembled WGS sequence"/>
</dbReference>
<dbReference type="HOGENOM" id="CLU_257741_0_0_1"/>
<feature type="region of interest" description="Disordered" evidence="1">
    <location>
        <begin position="200"/>
        <end position="230"/>
    </location>
</feature>
<evidence type="ECO:0000256" key="2">
    <source>
        <dbReference type="SAM" id="Phobius"/>
    </source>
</evidence>
<dbReference type="STRING" id="1423351.A0A074RWQ3"/>
<keyword evidence="2 4" id="KW-0812">Transmembrane</keyword>
<sequence>MPPNTIMHGGTLPLNSFFSFRSKSKPPSPEFTQILLLDSVRLLSGLLILHGNVEYAIATSGSKTVISRPAQSANVAVIEWKKALVETEGLCVSRNEWVDESKWISSRARVFKRWGKNPEIKWEVKNGEWEATNSKKQVLAALTVRRGAFGTRIELTDAGRVYADALVLTGVMSAIEPDEWKWYDFLQARRDLAEARNAAGNVPDVTPDETLAPQPSESLPTYREAPFTQPLGPLLTPTSIQLDQEEELCMPANRPIMLTLASKHPLNGTWYEDDQPVVRVQTVGPRTTISRFIHTSEETEPPVKVVSTISWAEGKVTVVGKGVELGSILGKNKSSVFSKTSRKLQVCTLPSLTTHWTITPHTSSASIYPDPNAHIRYECRSVLPENRPLALLTYYLKRRGTVMELTPEGHNVLVEVLVGVLVLMYGATGEWKKVTGCYLVEPPQEFDEEGKELGPDAQVWKTYVREADRVDEELVDGWNKSVDSLECRTFANYGLVMLTSRSMDVNLIFAALFSAISAAFVIESYKNLKPDPADMSAQTLLVISQTLSSLSNGSQPTSSTLSSGVEATPFKVSPSAICVNVLWFLSLSLSVAVSLISMLAKEWCLEFMSGRTGPPGAQARRRQRRWDGLESWKMKEVLTVLPSLIHLSLLLFAIGLCVFLWDVHYGVAIPVVIVTALTSGTYFACTILPFLIINNYCPYGTVLSRLYKQFFSEYSQSVRDSVTQDETTGKALHWLIVNCETPRSVDVALQSLAAADQELPPAMLERCDAWTLIRQRIDFVDPTGEQANPAILLYKRALERHFNVRAGGDRPYREHRGAQKLVSLVLGVQACINSIIYKILGQLRPSDRYRSLLEQCALIGPRLLSFECDVPLIDQSTSWGSRLHEYNEDLHAERSGALAENITLLLEQYMSGQIDLEPALQCVFSASLAILLCHKMVDDPSVAVAYIQRLIQTYRSAPNHSTEHAYSRVQFHRATKESNRTILAFLYGVLAVSNTSCFVKESPCFSDSLPGNRTSMNATYRKEKVLELGWKYLMNFVYPSTSSLNEVHYLVHGGFHLLARAKLYNLSPEVCTLICDLLRIEDITWFSLSQEDECCLTHHVQEFTSALTTNPDLDALSSPLLTCLRTLPRMIYGYDYLKPTPESYVLTAKIISWDSEREDVTRFIHLILRFPFPKASPQLIDLFSTSGVFNQLVSSLESWDVCRRAFSTSQLWLLFNMSLQTPDRTSDALSKLEVMLLQYPGLENDLGKQEVVVEDLETRLLVLLDQHSSHLSWFQEKYLYRVLECMFQQRRAPLPREAHEALEGVPTSLRGISSFVDLEAKASDPSRSNKVALDNLEPIDDDSPRASFSA</sequence>
<dbReference type="Pfam" id="PF20153">
    <property type="entry name" value="DUF6535"/>
    <property type="match status" value="1"/>
</dbReference>